<feature type="signal peptide" evidence="7">
    <location>
        <begin position="1"/>
        <end position="23"/>
    </location>
</feature>
<feature type="chain" id="PRO_5046825043" evidence="7">
    <location>
        <begin position="24"/>
        <end position="744"/>
    </location>
</feature>
<dbReference type="PROSITE" id="PS51635">
    <property type="entry name" value="PNPLA"/>
    <property type="match status" value="1"/>
</dbReference>
<dbReference type="RefSeq" id="WP_310053033.1">
    <property type="nucleotide sequence ID" value="NZ_JAVDVW010000001.1"/>
</dbReference>
<keyword evidence="7" id="KW-0732">Signal</keyword>
<feature type="short sequence motif" description="GXGXXG" evidence="6">
    <location>
        <begin position="47"/>
        <end position="52"/>
    </location>
</feature>
<dbReference type="SUPFAM" id="SSF52151">
    <property type="entry name" value="FabD/lysophospholipase-like"/>
    <property type="match status" value="1"/>
</dbReference>
<protein>
    <submittedName>
        <fullName evidence="9">NTE family protein</fullName>
    </submittedName>
</protein>
<keyword evidence="5" id="KW-0472">Membrane</keyword>
<evidence type="ECO:0000313" key="9">
    <source>
        <dbReference type="EMBL" id="MDR7098913.1"/>
    </source>
</evidence>
<organism evidence="9 10">
    <name type="scientific">Agrilutibacter niabensis</name>
    <dbReference type="NCBI Taxonomy" id="380628"/>
    <lineage>
        <taxon>Bacteria</taxon>
        <taxon>Pseudomonadati</taxon>
        <taxon>Pseudomonadota</taxon>
        <taxon>Gammaproteobacteria</taxon>
        <taxon>Lysobacterales</taxon>
        <taxon>Lysobacteraceae</taxon>
        <taxon>Agrilutibacter</taxon>
    </lineage>
</organism>
<dbReference type="PANTHER" id="PTHR14226">
    <property type="entry name" value="NEUROPATHY TARGET ESTERASE/SWISS CHEESE D.MELANOGASTER"/>
    <property type="match status" value="1"/>
</dbReference>
<keyword evidence="10" id="KW-1185">Reference proteome</keyword>
<evidence type="ECO:0000256" key="4">
    <source>
        <dbReference type="ARBA" id="ARBA00023098"/>
    </source>
</evidence>
<keyword evidence="4 6" id="KW-0443">Lipid metabolism</keyword>
<comment type="caution">
    <text evidence="9">The sequence shown here is derived from an EMBL/GenBank/DDBJ whole genome shotgun (WGS) entry which is preliminary data.</text>
</comment>
<evidence type="ECO:0000256" key="6">
    <source>
        <dbReference type="PROSITE-ProRule" id="PRU01161"/>
    </source>
</evidence>
<dbReference type="Gene3D" id="2.40.160.50">
    <property type="entry name" value="membrane protein fhac: a member of the omp85/tpsb transporter family"/>
    <property type="match status" value="1"/>
</dbReference>
<evidence type="ECO:0000313" key="10">
    <source>
        <dbReference type="Proteomes" id="UP001267878"/>
    </source>
</evidence>
<evidence type="ECO:0000256" key="5">
    <source>
        <dbReference type="ARBA" id="ARBA00023136"/>
    </source>
</evidence>
<feature type="short sequence motif" description="GXSXG" evidence="6">
    <location>
        <begin position="74"/>
        <end position="78"/>
    </location>
</feature>
<dbReference type="InterPro" id="IPR016035">
    <property type="entry name" value="Acyl_Trfase/lysoPLipase"/>
</dbReference>
<evidence type="ECO:0000256" key="3">
    <source>
        <dbReference type="ARBA" id="ARBA00022963"/>
    </source>
</evidence>
<evidence type="ECO:0000256" key="7">
    <source>
        <dbReference type="SAM" id="SignalP"/>
    </source>
</evidence>
<keyword evidence="3 6" id="KW-0442">Lipid degradation</keyword>
<comment type="subcellular location">
    <subcellularLocation>
        <location evidence="1">Membrane</location>
    </subcellularLocation>
</comment>
<evidence type="ECO:0000256" key="1">
    <source>
        <dbReference type="ARBA" id="ARBA00004370"/>
    </source>
</evidence>
<dbReference type="Gene3D" id="3.40.1090.10">
    <property type="entry name" value="Cytosolic phospholipase A2 catalytic domain"/>
    <property type="match status" value="2"/>
</dbReference>
<dbReference type="CDD" id="cd07205">
    <property type="entry name" value="Pat_PNPLA6_PNPLA7_NTE1_like"/>
    <property type="match status" value="1"/>
</dbReference>
<proteinExistence type="predicted"/>
<dbReference type="InterPro" id="IPR002641">
    <property type="entry name" value="PNPLA_dom"/>
</dbReference>
<gene>
    <name evidence="9" type="ORF">J2X04_001260</name>
</gene>
<dbReference type="EMBL" id="JAVDVW010000001">
    <property type="protein sequence ID" value="MDR7098913.1"/>
    <property type="molecule type" value="Genomic_DNA"/>
</dbReference>
<name>A0ABU1VN53_9GAMM</name>
<dbReference type="Pfam" id="PF01734">
    <property type="entry name" value="Patatin"/>
    <property type="match status" value="1"/>
</dbReference>
<evidence type="ECO:0000259" key="8">
    <source>
        <dbReference type="PROSITE" id="PS51635"/>
    </source>
</evidence>
<dbReference type="PANTHER" id="PTHR14226:SF76">
    <property type="entry name" value="NTE FAMILY PROTEIN RSSA"/>
    <property type="match status" value="1"/>
</dbReference>
<accession>A0ABU1VN53</accession>
<feature type="domain" description="PNPLA" evidence="8">
    <location>
        <begin position="43"/>
        <end position="235"/>
    </location>
</feature>
<dbReference type="InterPro" id="IPR050301">
    <property type="entry name" value="NTE"/>
</dbReference>
<dbReference type="Pfam" id="PF01103">
    <property type="entry name" value="Omp85"/>
    <property type="match status" value="1"/>
</dbReference>
<sequence>MLKRAAIWALAMWAGLLAPAASAADAPSCGFRAPDDHRPRIGLALGGGGARGIAHVSVLKEIERAGIKVDCIAGTSMGSLVGAMYASGMTPAEIEKMVLSLDWDQLFDDSLERQKRSYRRKEEDRQALTPIGVGFTRGKLRVATGVLAGQRILLLFERETLPVSAISDFDQLPIPFRAVATDLNTGEPVVIDHGNLGMAMRASMSLPGIFDPTEMNGKVLLDGGLSNQVPIDVVRAMGADVVIAVDVGTPLETLGRDASLVEVLGQMTGMMTVGNTRAAVRTLGEQDLLIVPALGKEVGTGDFDKGKEALKIGETAALAARGRIEAIAAANVRPAGQPAPPVAVRSLEPPVIEFYRLDNQTQYSDAYFAARINVRLGKPLDVKAMEEQVQGVYGIENFSLVNYEVVEENGRTGVLVHVLPNPTGPNYLLGGLQANDDFQGGFDANLRVGLRIAPLSPYGAEARVLLQLGSEPGLAGEYYHPFDPANHNVFWSRGTIDKRNVPLYDSDGNNLADYGVYLGAIEGGWVRQFGEYGALALGLRRGKGHAELQTGDPAALPDFDVDVGEALAILTLDRLDNLYFPRDGYIAQLGYTMSRESLGADAQFDQVDFDALFAKSFGKHTVQGGLRYHSTIDGTAPVQSLYRLGGRTKLAGFRRNELTGQDYVVLIGGYLYQLGSVLGRSAFLGSTLEYGNAWQERDDMDLGDGIVNGSVYFGFDSWLGPLLFGFGLREGGEGNMFLEISQQF</sequence>
<dbReference type="InterPro" id="IPR000184">
    <property type="entry name" value="Bac_surfAg_D15"/>
</dbReference>
<feature type="active site" description="Proton acceptor" evidence="6">
    <location>
        <position position="222"/>
    </location>
</feature>
<keyword evidence="2 6" id="KW-0378">Hydrolase</keyword>
<evidence type="ECO:0000256" key="2">
    <source>
        <dbReference type="ARBA" id="ARBA00022801"/>
    </source>
</evidence>
<feature type="active site" description="Nucleophile" evidence="6">
    <location>
        <position position="76"/>
    </location>
</feature>
<feature type="short sequence motif" description="DGA/G" evidence="6">
    <location>
        <begin position="222"/>
        <end position="224"/>
    </location>
</feature>
<dbReference type="Proteomes" id="UP001267878">
    <property type="component" value="Unassembled WGS sequence"/>
</dbReference>
<reference evidence="9 10" key="1">
    <citation type="submission" date="2023-07" db="EMBL/GenBank/DDBJ databases">
        <title>Sorghum-associated microbial communities from plants grown in Nebraska, USA.</title>
        <authorList>
            <person name="Schachtman D."/>
        </authorList>
    </citation>
    <scope>NUCLEOTIDE SEQUENCE [LARGE SCALE GENOMIC DNA]</scope>
    <source>
        <strain evidence="9 10">BE187</strain>
    </source>
</reference>